<dbReference type="GO" id="GO:0016787">
    <property type="term" value="F:hydrolase activity"/>
    <property type="evidence" value="ECO:0007669"/>
    <property type="project" value="UniProtKB-KW"/>
</dbReference>
<evidence type="ECO:0000256" key="2">
    <source>
        <dbReference type="ARBA" id="ARBA00022475"/>
    </source>
</evidence>
<dbReference type="PROSITE" id="PS50146">
    <property type="entry name" value="DAGK"/>
    <property type="match status" value="1"/>
</dbReference>
<sequence length="554" mass="57903">MRGVASRVGAADRAVFGAVAGARPIADPLLPRLSHAADHGLLWWGVAGALGMTRGRRRRAAGRGLIALGLASAVTNGPAKMIFRRGRPVNQAVPLVRRPHRQHLSFSFPSGHSASAAAFATAVALDAPKAAAPVGALAGLVAFSRVYVGVHYPSDVVAGAALGAACALATTKVMPRRSWAPARGRPASASVPALPEGEGLTVVVNASSGSGAWLGQGPDVAARLRAELPLAKVVEVGPHDDLEEELDEAAASCLVLGVAGGDGTVSAAAARALAHGLPLALFPVGTLNHFAADLGLATGIADTARAVREGSAVAVDVGRLEGIDAAGERFEGVFLNTASLGGYAHMVAIRERLEKRFGKWPAMVVALAWVLRNDPPIEVDITAFDPTGPTRARTRSRTARRGVKDAPLGVGWPVTASAPTGLERRRLWLLFVGNGNYRPSGFAPTYRSRLDEGLLDLRLVDGVSPFARARLVVAVLTGQLRRSRVYEKRTAVRIQVSAAGPRPDGRQGRRSRRGADATEPARTLPFARDGEVTDGVRSITIMPNGARLVVYRPD</sequence>
<keyword evidence="3" id="KW-0812">Transmembrane</keyword>
<reference evidence="10" key="1">
    <citation type="submission" date="2016-10" db="EMBL/GenBank/DDBJ databases">
        <title>Frankia sp. NRRL B-16386 Genome sequencing.</title>
        <authorList>
            <person name="Ghodhbane-Gtari F."/>
            <person name="Swanson E."/>
            <person name="Gueddou A."/>
            <person name="Hezbri K."/>
            <person name="Ktari K."/>
            <person name="Nouioui I."/>
            <person name="Morris K."/>
            <person name="Simpson S."/>
            <person name="Abebe-Akele F."/>
            <person name="Thomas K."/>
            <person name="Gtari M."/>
            <person name="Tisa L.S."/>
        </authorList>
    </citation>
    <scope>NUCLEOTIDE SEQUENCE [LARGE SCALE GENOMIC DNA]</scope>
    <source>
        <strain evidence="10">NRRL B-16386</strain>
    </source>
</reference>
<dbReference type="SUPFAM" id="SSF111331">
    <property type="entry name" value="NAD kinase/diacylglycerol kinase-like"/>
    <property type="match status" value="1"/>
</dbReference>
<evidence type="ECO:0000256" key="3">
    <source>
        <dbReference type="ARBA" id="ARBA00022692"/>
    </source>
</evidence>
<dbReference type="InterPro" id="IPR000326">
    <property type="entry name" value="PAP2/HPO"/>
</dbReference>
<dbReference type="Gene3D" id="3.40.50.10330">
    <property type="entry name" value="Probable inorganic polyphosphate/atp-NAD kinase, domain 1"/>
    <property type="match status" value="1"/>
</dbReference>
<evidence type="ECO:0000256" key="6">
    <source>
        <dbReference type="ARBA" id="ARBA00023136"/>
    </source>
</evidence>
<evidence type="ECO:0000313" key="10">
    <source>
        <dbReference type="Proteomes" id="UP000188929"/>
    </source>
</evidence>
<protein>
    <submittedName>
        <fullName evidence="9">PA-phosphatase</fullName>
    </submittedName>
</protein>
<keyword evidence="10" id="KW-1185">Reference proteome</keyword>
<name>A0A1V2I8N4_9ACTN</name>
<gene>
    <name evidence="9" type="ORF">BL253_19840</name>
</gene>
<dbReference type="InterPro" id="IPR017438">
    <property type="entry name" value="ATP-NAD_kinase_N"/>
</dbReference>
<dbReference type="SMART" id="SM00014">
    <property type="entry name" value="acidPPc"/>
    <property type="match status" value="1"/>
</dbReference>
<dbReference type="SUPFAM" id="SSF48317">
    <property type="entry name" value="Acid phosphatase/Vanadium-dependent haloperoxidase"/>
    <property type="match status" value="1"/>
</dbReference>
<organism evidence="9 10">
    <name type="scientific">Pseudofrankia asymbiotica</name>
    <dbReference type="NCBI Taxonomy" id="1834516"/>
    <lineage>
        <taxon>Bacteria</taxon>
        <taxon>Bacillati</taxon>
        <taxon>Actinomycetota</taxon>
        <taxon>Actinomycetes</taxon>
        <taxon>Frankiales</taxon>
        <taxon>Frankiaceae</taxon>
        <taxon>Pseudofrankia</taxon>
    </lineage>
</organism>
<dbReference type="STRING" id="1834516.BL253_19840"/>
<accession>A0A1V2I8N4</accession>
<keyword evidence="2" id="KW-1003">Cell membrane</keyword>
<dbReference type="PANTHER" id="PTHR14969:SF62">
    <property type="entry name" value="DECAPRENYLPHOSPHORYL-5-PHOSPHORIBOSE PHOSPHATASE RV3807C-RELATED"/>
    <property type="match status" value="1"/>
</dbReference>
<dbReference type="AlphaFoldDB" id="A0A1V2I8N4"/>
<dbReference type="InterPro" id="IPR001206">
    <property type="entry name" value="Diacylglycerol_kinase_cat_dom"/>
</dbReference>
<dbReference type="GO" id="GO:0016301">
    <property type="term" value="F:kinase activity"/>
    <property type="evidence" value="ECO:0007669"/>
    <property type="project" value="InterPro"/>
</dbReference>
<comment type="subcellular location">
    <subcellularLocation>
        <location evidence="1">Cell membrane</location>
        <topology evidence="1">Multi-pass membrane protein</topology>
    </subcellularLocation>
</comment>
<keyword evidence="5" id="KW-1133">Transmembrane helix</keyword>
<dbReference type="EMBL" id="MOMC01000040">
    <property type="protein sequence ID" value="ONH28434.1"/>
    <property type="molecule type" value="Genomic_DNA"/>
</dbReference>
<evidence type="ECO:0000259" key="8">
    <source>
        <dbReference type="PROSITE" id="PS50146"/>
    </source>
</evidence>
<dbReference type="SMART" id="SM00046">
    <property type="entry name" value="DAGKc"/>
    <property type="match status" value="1"/>
</dbReference>
<feature type="domain" description="DAGKc" evidence="8">
    <location>
        <begin position="195"/>
        <end position="324"/>
    </location>
</feature>
<evidence type="ECO:0000256" key="4">
    <source>
        <dbReference type="ARBA" id="ARBA00022801"/>
    </source>
</evidence>
<keyword evidence="4" id="KW-0378">Hydrolase</keyword>
<dbReference type="Pfam" id="PF01569">
    <property type="entry name" value="PAP2"/>
    <property type="match status" value="1"/>
</dbReference>
<proteinExistence type="predicted"/>
<dbReference type="Pfam" id="PF00781">
    <property type="entry name" value="DAGK_cat"/>
    <property type="match status" value="1"/>
</dbReference>
<dbReference type="InterPro" id="IPR036938">
    <property type="entry name" value="PAP2/HPO_sf"/>
</dbReference>
<dbReference type="PANTHER" id="PTHR14969">
    <property type="entry name" value="SPHINGOSINE-1-PHOSPHATE PHOSPHOHYDROLASE"/>
    <property type="match status" value="1"/>
</dbReference>
<evidence type="ECO:0000256" key="5">
    <source>
        <dbReference type="ARBA" id="ARBA00022989"/>
    </source>
</evidence>
<evidence type="ECO:0000256" key="1">
    <source>
        <dbReference type="ARBA" id="ARBA00004651"/>
    </source>
</evidence>
<feature type="region of interest" description="Disordered" evidence="7">
    <location>
        <begin position="496"/>
        <end position="527"/>
    </location>
</feature>
<dbReference type="CDD" id="cd01610">
    <property type="entry name" value="PAP2_like"/>
    <property type="match status" value="1"/>
</dbReference>
<keyword evidence="6" id="KW-0472">Membrane</keyword>
<dbReference type="Proteomes" id="UP000188929">
    <property type="component" value="Unassembled WGS sequence"/>
</dbReference>
<evidence type="ECO:0000256" key="7">
    <source>
        <dbReference type="SAM" id="MobiDB-lite"/>
    </source>
</evidence>
<dbReference type="Gene3D" id="2.60.200.40">
    <property type="match status" value="1"/>
</dbReference>
<evidence type="ECO:0000313" key="9">
    <source>
        <dbReference type="EMBL" id="ONH28434.1"/>
    </source>
</evidence>
<dbReference type="Gene3D" id="1.20.144.10">
    <property type="entry name" value="Phosphatidic acid phosphatase type 2/haloperoxidase"/>
    <property type="match status" value="1"/>
</dbReference>
<dbReference type="GO" id="GO:0005886">
    <property type="term" value="C:plasma membrane"/>
    <property type="evidence" value="ECO:0007669"/>
    <property type="project" value="UniProtKB-SubCell"/>
</dbReference>
<comment type="caution">
    <text evidence="9">The sequence shown here is derived from an EMBL/GenBank/DDBJ whole genome shotgun (WGS) entry which is preliminary data.</text>
</comment>
<dbReference type="InterPro" id="IPR016064">
    <property type="entry name" value="NAD/diacylglycerol_kinase_sf"/>
</dbReference>